<organism evidence="1 2">
    <name type="scientific">Cardiocondyla obscurior</name>
    <dbReference type="NCBI Taxonomy" id="286306"/>
    <lineage>
        <taxon>Eukaryota</taxon>
        <taxon>Metazoa</taxon>
        <taxon>Ecdysozoa</taxon>
        <taxon>Arthropoda</taxon>
        <taxon>Hexapoda</taxon>
        <taxon>Insecta</taxon>
        <taxon>Pterygota</taxon>
        <taxon>Neoptera</taxon>
        <taxon>Endopterygota</taxon>
        <taxon>Hymenoptera</taxon>
        <taxon>Apocrita</taxon>
        <taxon>Aculeata</taxon>
        <taxon>Formicoidea</taxon>
        <taxon>Formicidae</taxon>
        <taxon>Myrmicinae</taxon>
        <taxon>Cardiocondyla</taxon>
    </lineage>
</organism>
<proteinExistence type="predicted"/>
<comment type="caution">
    <text evidence="1">The sequence shown here is derived from an EMBL/GenBank/DDBJ whole genome shotgun (WGS) entry which is preliminary data.</text>
</comment>
<protein>
    <submittedName>
        <fullName evidence="1">Uncharacterized protein</fullName>
    </submittedName>
</protein>
<dbReference type="AlphaFoldDB" id="A0AAW2GBG5"/>
<gene>
    <name evidence="1" type="ORF">PUN28_005862</name>
</gene>
<sequence>MSIHSRIAAKFRTRIDVPLGVGAAAARSQTLIYAANQSQWRSVEGDRAFKLVEVSRLRSSSNTLPQLGYAAVNRSQTRAQPRPSTRVPSVRVYTVSWKLSPSHSDDGLNNFFFLFPLI</sequence>
<dbReference type="EMBL" id="JADYXP020000005">
    <property type="protein sequence ID" value="KAL0123627.1"/>
    <property type="molecule type" value="Genomic_DNA"/>
</dbReference>
<name>A0AAW2GBG5_9HYME</name>
<keyword evidence="2" id="KW-1185">Reference proteome</keyword>
<reference evidence="1 2" key="1">
    <citation type="submission" date="2023-03" db="EMBL/GenBank/DDBJ databases">
        <title>High recombination rates correlate with genetic variation in Cardiocondyla obscurior ants.</title>
        <authorList>
            <person name="Errbii M."/>
        </authorList>
    </citation>
    <scope>NUCLEOTIDE SEQUENCE [LARGE SCALE GENOMIC DNA]</scope>
    <source>
        <strain evidence="1">Alpha-2009</strain>
        <tissue evidence="1">Whole body</tissue>
    </source>
</reference>
<accession>A0AAW2GBG5</accession>
<evidence type="ECO:0000313" key="2">
    <source>
        <dbReference type="Proteomes" id="UP001430953"/>
    </source>
</evidence>
<dbReference type="Proteomes" id="UP001430953">
    <property type="component" value="Unassembled WGS sequence"/>
</dbReference>
<evidence type="ECO:0000313" key="1">
    <source>
        <dbReference type="EMBL" id="KAL0123627.1"/>
    </source>
</evidence>